<evidence type="ECO:0000256" key="4">
    <source>
        <dbReference type="SAM" id="SignalP"/>
    </source>
</evidence>
<sequence>MTQRRMSRRIVLGGALVWLVALAPSRPSAEPAAPERTPRRLALRPASAALRGADSPPTPAWGFDGAVPGPVLKVRRGGEVWVTAANELPGPTAIHWHGLRIDNRMDGVPHLTQPPIAPGASFDYRFTCPDAGTFWYHTNSVEQLGRGLAGALIVEEDTAPAADHDLVLLLQDWLITAAGALDSTVAEPGTAGRVGSLATLNGQPGQDVAVKASDRVRLRLINATTARIAALTFEGGLKPVVVAVDGQPAEVFELGRPTLALPPGARVDVMVDMPAAATDASPPAIRLRGYGTDAVLARFVIDPGPPRRPDPLGKVAELPANPLPRTIELTGALRAELVMDGGGQESALAPAKEPTRERPPTAAKDSAAKDKEPPKTTVARPPAWALSAQSGEVGPPLFSVPRGRTVVLALVNRTRRPHVVHIHGHHVRLLDSLDDGWKPWWHDTLLVGDDRTARIAFVADNPGKWLLECRMLDQQATSMATWFEVT</sequence>
<feature type="domain" description="Plastocyanin-like" evidence="6">
    <location>
        <begin position="384"/>
        <end position="485"/>
    </location>
</feature>
<evidence type="ECO:0000256" key="2">
    <source>
        <dbReference type="ARBA" id="ARBA00023002"/>
    </source>
</evidence>
<protein>
    <submittedName>
        <fullName evidence="8">Multicopper oxidase mco</fullName>
        <ecNumber evidence="8">1.-.-.-</ecNumber>
    </submittedName>
</protein>
<feature type="domain" description="Plastocyanin-like" evidence="7">
    <location>
        <begin position="55"/>
        <end position="157"/>
    </location>
</feature>
<dbReference type="GO" id="GO:0005507">
    <property type="term" value="F:copper ion binding"/>
    <property type="evidence" value="ECO:0007669"/>
    <property type="project" value="InterPro"/>
</dbReference>
<reference evidence="9" key="1">
    <citation type="journal article" date="2016" name="Genome Announc.">
        <title>Revised genome sequence of the purple photosynthetic bacterium Blastochloris viridis.</title>
        <authorList>
            <person name="Liu L.N."/>
            <person name="Faulkner M."/>
            <person name="Liu X."/>
            <person name="Huang F."/>
            <person name="Darby A.C."/>
            <person name="Hall N."/>
        </authorList>
    </citation>
    <scope>NUCLEOTIDE SEQUENCE [LARGE SCALE GENOMIC DNA]</scope>
    <source>
        <strain evidence="9">ATCC 19567 / DSM 133 / F</strain>
    </source>
</reference>
<dbReference type="Pfam" id="PF07731">
    <property type="entry name" value="Cu-oxidase_2"/>
    <property type="match status" value="1"/>
</dbReference>
<evidence type="ECO:0000256" key="1">
    <source>
        <dbReference type="ARBA" id="ARBA00022723"/>
    </source>
</evidence>
<feature type="chain" id="PRO_5009792038" evidence="4">
    <location>
        <begin position="30"/>
        <end position="486"/>
    </location>
</feature>
<dbReference type="PANTHER" id="PTHR11709">
    <property type="entry name" value="MULTI-COPPER OXIDASE"/>
    <property type="match status" value="1"/>
</dbReference>
<feature type="region of interest" description="Disordered" evidence="3">
    <location>
        <begin position="345"/>
        <end position="382"/>
    </location>
</feature>
<dbReference type="Pfam" id="PF00394">
    <property type="entry name" value="Cu-oxidase"/>
    <property type="match status" value="1"/>
</dbReference>
<dbReference type="KEGG" id="bvr:BVIR_1038"/>
<dbReference type="CDD" id="cd13861">
    <property type="entry name" value="CuRO_1_CumA_like"/>
    <property type="match status" value="1"/>
</dbReference>
<dbReference type="InterPro" id="IPR011707">
    <property type="entry name" value="Cu-oxidase-like_N"/>
</dbReference>
<dbReference type="RefSeq" id="WP_082416728.1">
    <property type="nucleotide sequence ID" value="NZ_AP014854.2"/>
</dbReference>
<evidence type="ECO:0000259" key="7">
    <source>
        <dbReference type="Pfam" id="PF07732"/>
    </source>
</evidence>
<dbReference type="PROSITE" id="PS00079">
    <property type="entry name" value="MULTICOPPER_OXIDASE1"/>
    <property type="match status" value="1"/>
</dbReference>
<dbReference type="AlphaFoldDB" id="A0A0P0JF11"/>
<dbReference type="EC" id="1.-.-.-" evidence="8"/>
<evidence type="ECO:0000256" key="3">
    <source>
        <dbReference type="SAM" id="MobiDB-lite"/>
    </source>
</evidence>
<dbReference type="InterPro" id="IPR033138">
    <property type="entry name" value="Cu_oxidase_CS"/>
</dbReference>
<evidence type="ECO:0000313" key="9">
    <source>
        <dbReference type="Proteomes" id="UP000065734"/>
    </source>
</evidence>
<gene>
    <name evidence="8" type="primary">mco</name>
    <name evidence="8" type="ORF">BVIRIDIS_04810</name>
</gene>
<accession>A0A0P0JF11</accession>
<dbReference type="GO" id="GO:0016491">
    <property type="term" value="F:oxidoreductase activity"/>
    <property type="evidence" value="ECO:0007669"/>
    <property type="project" value="UniProtKB-KW"/>
</dbReference>
<dbReference type="PATRIC" id="fig|1079.6.peg.1076"/>
<dbReference type="InterPro" id="IPR001117">
    <property type="entry name" value="Cu-oxidase_2nd"/>
</dbReference>
<dbReference type="EMBL" id="LN907867">
    <property type="protein sequence ID" value="CUU41490.1"/>
    <property type="molecule type" value="Genomic_DNA"/>
</dbReference>
<dbReference type="Proteomes" id="UP000065734">
    <property type="component" value="Chromosome I"/>
</dbReference>
<dbReference type="OrthoDB" id="9757546at2"/>
<keyword evidence="9" id="KW-1185">Reference proteome</keyword>
<evidence type="ECO:0000259" key="6">
    <source>
        <dbReference type="Pfam" id="PF07731"/>
    </source>
</evidence>
<dbReference type="SUPFAM" id="SSF49503">
    <property type="entry name" value="Cupredoxins"/>
    <property type="match status" value="3"/>
</dbReference>
<feature type="domain" description="Plastocyanin-like" evidence="5">
    <location>
        <begin position="165"/>
        <end position="275"/>
    </location>
</feature>
<dbReference type="Pfam" id="PF07732">
    <property type="entry name" value="Cu-oxidase_3"/>
    <property type="match status" value="1"/>
</dbReference>
<dbReference type="GO" id="GO:0030288">
    <property type="term" value="C:outer membrane-bounded periplasmic space"/>
    <property type="evidence" value="ECO:0007669"/>
    <property type="project" value="TreeGrafter"/>
</dbReference>
<dbReference type="Gene3D" id="2.60.40.420">
    <property type="entry name" value="Cupredoxins - blue copper proteins"/>
    <property type="match status" value="3"/>
</dbReference>
<keyword evidence="2 8" id="KW-0560">Oxidoreductase</keyword>
<dbReference type="STRING" id="1079.BVIR_1038"/>
<dbReference type="InterPro" id="IPR045087">
    <property type="entry name" value="Cu-oxidase_fam"/>
</dbReference>
<proteinExistence type="predicted"/>
<evidence type="ECO:0000259" key="5">
    <source>
        <dbReference type="Pfam" id="PF00394"/>
    </source>
</evidence>
<keyword evidence="1" id="KW-0479">Metal-binding</keyword>
<keyword evidence="4" id="KW-0732">Signal</keyword>
<dbReference type="InterPro" id="IPR011706">
    <property type="entry name" value="Cu-oxidase_C"/>
</dbReference>
<dbReference type="PANTHER" id="PTHR11709:SF2">
    <property type="entry name" value="MULTICOPPER OXIDASE LPR1"/>
    <property type="match status" value="1"/>
</dbReference>
<name>A0A0P0JF11_BLAVI</name>
<organism evidence="8 9">
    <name type="scientific">Blastochloris viridis</name>
    <name type="common">Rhodopseudomonas viridis</name>
    <dbReference type="NCBI Taxonomy" id="1079"/>
    <lineage>
        <taxon>Bacteria</taxon>
        <taxon>Pseudomonadati</taxon>
        <taxon>Pseudomonadota</taxon>
        <taxon>Alphaproteobacteria</taxon>
        <taxon>Hyphomicrobiales</taxon>
        <taxon>Blastochloridaceae</taxon>
        <taxon>Blastochloris</taxon>
    </lineage>
</organism>
<dbReference type="InterPro" id="IPR008972">
    <property type="entry name" value="Cupredoxin"/>
</dbReference>
<evidence type="ECO:0000313" key="8">
    <source>
        <dbReference type="EMBL" id="CUU41490.1"/>
    </source>
</evidence>
<feature type="signal peptide" evidence="4">
    <location>
        <begin position="1"/>
        <end position="29"/>
    </location>
</feature>